<evidence type="ECO:0000256" key="8">
    <source>
        <dbReference type="SAM" id="SignalP"/>
    </source>
</evidence>
<dbReference type="GO" id="GO:0016020">
    <property type="term" value="C:membrane"/>
    <property type="evidence" value="ECO:0007669"/>
    <property type="project" value="InterPro"/>
</dbReference>
<reference evidence="10" key="1">
    <citation type="submission" date="2023-08" db="EMBL/GenBank/DDBJ databases">
        <authorList>
            <person name="Chen Y."/>
            <person name="Shah S."/>
            <person name="Dougan E. K."/>
            <person name="Thang M."/>
            <person name="Chan C."/>
        </authorList>
    </citation>
    <scope>NUCLEOTIDE SEQUENCE</scope>
</reference>
<dbReference type="InterPro" id="IPR036640">
    <property type="entry name" value="ABC1_TM_sf"/>
</dbReference>
<dbReference type="Pfam" id="PF03160">
    <property type="entry name" value="Calx-beta"/>
    <property type="match status" value="1"/>
</dbReference>
<organism evidence="10 11">
    <name type="scientific">Effrenium voratum</name>
    <dbReference type="NCBI Taxonomy" id="2562239"/>
    <lineage>
        <taxon>Eukaryota</taxon>
        <taxon>Sar</taxon>
        <taxon>Alveolata</taxon>
        <taxon>Dinophyceae</taxon>
        <taxon>Suessiales</taxon>
        <taxon>Symbiodiniaceae</taxon>
        <taxon>Effrenium</taxon>
    </lineage>
</organism>
<evidence type="ECO:0000256" key="5">
    <source>
        <dbReference type="ARBA" id="ARBA00022989"/>
    </source>
</evidence>
<dbReference type="GO" id="GO:0007154">
    <property type="term" value="P:cell communication"/>
    <property type="evidence" value="ECO:0007669"/>
    <property type="project" value="InterPro"/>
</dbReference>
<evidence type="ECO:0000313" key="11">
    <source>
        <dbReference type="Proteomes" id="UP001178507"/>
    </source>
</evidence>
<dbReference type="Proteomes" id="UP001178507">
    <property type="component" value="Unassembled WGS sequence"/>
</dbReference>
<evidence type="ECO:0000256" key="3">
    <source>
        <dbReference type="ARBA" id="ARBA00022737"/>
    </source>
</evidence>
<feature type="transmembrane region" description="Helical" evidence="7">
    <location>
        <begin position="447"/>
        <end position="465"/>
    </location>
</feature>
<dbReference type="Gene3D" id="2.60.40.2030">
    <property type="match status" value="1"/>
</dbReference>
<proteinExistence type="predicted"/>
<keyword evidence="5 7" id="KW-1133">Transmembrane helix</keyword>
<dbReference type="EMBL" id="CAUJNA010003835">
    <property type="protein sequence ID" value="CAJ1410697.1"/>
    <property type="molecule type" value="Genomic_DNA"/>
</dbReference>
<comment type="caution">
    <text evidence="10">The sequence shown here is derived from an EMBL/GenBank/DDBJ whole genome shotgun (WGS) entry which is preliminary data.</text>
</comment>
<keyword evidence="1 7" id="KW-0812">Transmembrane</keyword>
<feature type="domain" description="Calx-beta" evidence="9">
    <location>
        <begin position="145"/>
        <end position="221"/>
    </location>
</feature>
<dbReference type="AlphaFoldDB" id="A0AA36JS62"/>
<feature type="transmembrane region" description="Helical" evidence="7">
    <location>
        <begin position="37"/>
        <end position="59"/>
    </location>
</feature>
<dbReference type="InterPro" id="IPR003644">
    <property type="entry name" value="Calx_beta"/>
</dbReference>
<dbReference type="InterPro" id="IPR038081">
    <property type="entry name" value="CalX-like_sf"/>
</dbReference>
<feature type="transmembrane region" description="Helical" evidence="7">
    <location>
        <begin position="571"/>
        <end position="592"/>
    </location>
</feature>
<keyword evidence="2 8" id="KW-0732">Signal</keyword>
<keyword evidence="3" id="KW-0677">Repeat</keyword>
<gene>
    <name evidence="10" type="ORF">EVOR1521_LOCUS31474</name>
</gene>
<evidence type="ECO:0000256" key="2">
    <source>
        <dbReference type="ARBA" id="ARBA00022729"/>
    </source>
</evidence>
<evidence type="ECO:0000256" key="7">
    <source>
        <dbReference type="SAM" id="Phobius"/>
    </source>
</evidence>
<accession>A0AA36JS62</accession>
<dbReference type="GO" id="GO:0005524">
    <property type="term" value="F:ATP binding"/>
    <property type="evidence" value="ECO:0007669"/>
    <property type="project" value="InterPro"/>
</dbReference>
<dbReference type="SUPFAM" id="SSF141072">
    <property type="entry name" value="CalX-like"/>
    <property type="match status" value="1"/>
</dbReference>
<feature type="transmembrane region" description="Helical" evidence="7">
    <location>
        <begin position="412"/>
        <end position="435"/>
    </location>
</feature>
<keyword evidence="11" id="KW-1185">Reference proteome</keyword>
<sequence>MPCRRAGCRRVWGLLLVVAFAWPRCWLKSPLAEPRATSTSILVGVGIVVLWEAFCTVFVSDRPTILAEFLNFFLCRRRRTQVEHHQNVASILHNKMDEFTSMRNANTHFWSERTWSHGNVSQLSLWDVEESSSGPQGFVPKPGASVVFFADHTLTIGPGAKVATVLLMRVGDLSKEAAVELATVDGTAEAGYSFKASKQTVCFDAGAASAEFHVELLPSSHCVTHRFFVVHATAVYSNVAMGSSSFTRVRLLPVGLWPPGVQLEDVQDKSRSRLIRLRLVWGFARHLLSRRGRSLWHVLVAIAWIDFHRVVLNTLLLNYALYDFCLTQTQLQVACQRLPAIALAKLVLVCIDRLADHIKFNQAGSMSSTKYLQELLIHRYLQTANDTIELGNFLHMLTDTVPDSITHGYKTVYQLAHCFVTVVLSVFMALLMPFLKGESPSFDTLQPLLWIVVPLQLAFAIGFWMRHPSFDRWATLSRDADIEKHGAMVDLLYCRRYLRAYDTSYPVQHVRHSFDDACSYYLQQRGGFLLYQFDTQWVARYLGELTKVFGILSGGYAALRHEHLHEGQMTLGRFTVFLSLYSIIIDVMYMFLEAWTGILYAGFLVQELCRVLNEPDRWQPRQFEAARISEHPIARGHFSIKLAAADFYMAAAACAKSTATVEVPLGLNYGVRTYSDASSLRQRVCEIIGETRAGLGGQMSCARLLLLKPPVSLATGSVLENLLANAASWVRASDAYALLMLLGIPIPAPDGIKPLHGSCPEALRDRLVQHARNLRPLPSAQPGPFGASSHCEWFQQRCLAADFSVLSPMIKAVDLLQPAEQHLFDLARALLADPEVLVLHDMLNAMPLVLASTAVQVLLLWQRLGGFKGVALALEGAHVAVADGYPSWLTVGGIPRTIFISECTIVCAGLDLDHHLDSWLLIHPGGAMEVQHGTLQ</sequence>
<name>A0AA36JS62_9DINO</name>
<evidence type="ECO:0000256" key="1">
    <source>
        <dbReference type="ARBA" id="ARBA00022692"/>
    </source>
</evidence>
<keyword evidence="6 7" id="KW-0472">Membrane</keyword>
<protein>
    <recommendedName>
        <fullName evidence="9">Calx-beta domain-containing protein</fullName>
    </recommendedName>
</protein>
<feature type="chain" id="PRO_5041350011" description="Calx-beta domain-containing protein" evidence="8">
    <location>
        <begin position="28"/>
        <end position="936"/>
    </location>
</feature>
<evidence type="ECO:0000256" key="6">
    <source>
        <dbReference type="ARBA" id="ARBA00023136"/>
    </source>
</evidence>
<keyword evidence="4" id="KW-0106">Calcium</keyword>
<evidence type="ECO:0000259" key="9">
    <source>
        <dbReference type="Pfam" id="PF03160"/>
    </source>
</evidence>
<feature type="signal peptide" evidence="8">
    <location>
        <begin position="1"/>
        <end position="27"/>
    </location>
</feature>
<evidence type="ECO:0000256" key="4">
    <source>
        <dbReference type="ARBA" id="ARBA00022837"/>
    </source>
</evidence>
<dbReference type="SUPFAM" id="SSF90123">
    <property type="entry name" value="ABC transporter transmembrane region"/>
    <property type="match status" value="1"/>
</dbReference>
<evidence type="ECO:0000313" key="10">
    <source>
        <dbReference type="EMBL" id="CAJ1410697.1"/>
    </source>
</evidence>